<comment type="caution">
    <text evidence="1">The sequence shown here is derived from an EMBL/GenBank/DDBJ whole genome shotgun (WGS) entry which is preliminary data.</text>
</comment>
<sequence>MGAAVSRAITMLKVRMMAGFMGTVSDRVVKNVAGIAGKFL</sequence>
<dbReference type="AlphaFoldDB" id="A0A0W8F3S8"/>
<accession>A0A0W8F3S8</accession>
<evidence type="ECO:0000313" key="1">
    <source>
        <dbReference type="EMBL" id="KUG15562.1"/>
    </source>
</evidence>
<protein>
    <submittedName>
        <fullName evidence="1">Uncharacterized protein</fullName>
    </submittedName>
</protein>
<gene>
    <name evidence="1" type="ORF">ASZ90_014766</name>
</gene>
<reference evidence="1" key="1">
    <citation type="journal article" date="2015" name="Proc. Natl. Acad. Sci. U.S.A.">
        <title>Networks of energetic and metabolic interactions define dynamics in microbial communities.</title>
        <authorList>
            <person name="Embree M."/>
            <person name="Liu J.K."/>
            <person name="Al-Bassam M.M."/>
            <person name="Zengler K."/>
        </authorList>
    </citation>
    <scope>NUCLEOTIDE SEQUENCE</scope>
</reference>
<proteinExistence type="predicted"/>
<dbReference type="EMBL" id="LNQE01001549">
    <property type="protein sequence ID" value="KUG15562.1"/>
    <property type="molecule type" value="Genomic_DNA"/>
</dbReference>
<name>A0A0W8F3S8_9ZZZZ</name>
<organism evidence="1">
    <name type="scientific">hydrocarbon metagenome</name>
    <dbReference type="NCBI Taxonomy" id="938273"/>
    <lineage>
        <taxon>unclassified sequences</taxon>
        <taxon>metagenomes</taxon>
        <taxon>ecological metagenomes</taxon>
    </lineage>
</organism>